<dbReference type="InterPro" id="IPR051785">
    <property type="entry name" value="MMCE/EMCE_epimerase"/>
</dbReference>
<feature type="domain" description="VOC" evidence="3">
    <location>
        <begin position="184"/>
        <end position="333"/>
    </location>
</feature>
<sequence length="339" mass="38500">MRSLFTLLIVFSWVSHAQDFTLKGFTEAVFIVSDLNKSSQFYQDYAGWEVRSKAQVSPELRQLWQLPEQAKLQQVLLANKGEKRGYVRLIQIDNVPQQVIRANTQSWDVGGIFDVNVRVADMASKRKQLQDVGWRGTSDPVSFTFGPYEVSEWITSGFDGVSFALIQRHKPVLEGWPNVKHFSRVFNSTQVVNDIATSLAFYRDVLGFQVYLEHKGASKKEGPNVLGLPFNLTTEIPRSVYILHPQKRNEGSIELLQFHGAQGKNVSELASPPNLGIVTLRFPVDNLPALRRHLIENKVEIVSQTNLTLAPYGKVDIMAIRTPDRTWIEFYQVVNTIIK</sequence>
<evidence type="ECO:0000313" key="4">
    <source>
        <dbReference type="EMBL" id="QHJ13908.1"/>
    </source>
</evidence>
<gene>
    <name evidence="4" type="ORF">FX988_04189</name>
</gene>
<dbReference type="PANTHER" id="PTHR43048">
    <property type="entry name" value="METHYLMALONYL-COA EPIMERASE"/>
    <property type="match status" value="1"/>
</dbReference>
<dbReference type="GO" id="GO:0046491">
    <property type="term" value="P:L-methylmalonyl-CoA metabolic process"/>
    <property type="evidence" value="ECO:0007669"/>
    <property type="project" value="TreeGrafter"/>
</dbReference>
<evidence type="ECO:0000313" key="5">
    <source>
        <dbReference type="Proteomes" id="UP000464524"/>
    </source>
</evidence>
<proteinExistence type="predicted"/>
<keyword evidence="5" id="KW-1185">Reference proteome</keyword>
<dbReference type="GO" id="GO:0004493">
    <property type="term" value="F:methylmalonyl-CoA epimerase activity"/>
    <property type="evidence" value="ECO:0007669"/>
    <property type="project" value="TreeGrafter"/>
</dbReference>
<dbReference type="AlphaFoldDB" id="A0A857JR51"/>
<dbReference type="OrthoDB" id="7495471at2"/>
<dbReference type="EMBL" id="CP047656">
    <property type="protein sequence ID" value="QHJ13908.1"/>
    <property type="molecule type" value="Genomic_DNA"/>
</dbReference>
<dbReference type="InterPro" id="IPR029068">
    <property type="entry name" value="Glyas_Bleomycin-R_OHBP_Dase"/>
</dbReference>
<dbReference type="PROSITE" id="PS51819">
    <property type="entry name" value="VOC"/>
    <property type="match status" value="1"/>
</dbReference>
<accession>A0A857JR51</accession>
<dbReference type="KEGG" id="pmes:FX988_04189"/>
<evidence type="ECO:0000256" key="2">
    <source>
        <dbReference type="SAM" id="SignalP"/>
    </source>
</evidence>
<dbReference type="PANTHER" id="PTHR43048:SF3">
    <property type="entry name" value="METHYLMALONYL-COA EPIMERASE, MITOCHONDRIAL"/>
    <property type="match status" value="1"/>
</dbReference>
<dbReference type="GO" id="GO:0046872">
    <property type="term" value="F:metal ion binding"/>
    <property type="evidence" value="ECO:0007669"/>
    <property type="project" value="UniProtKB-KW"/>
</dbReference>
<organism evidence="4 5">
    <name type="scientific">Paraglaciecola mesophila</name>
    <dbReference type="NCBI Taxonomy" id="197222"/>
    <lineage>
        <taxon>Bacteria</taxon>
        <taxon>Pseudomonadati</taxon>
        <taxon>Pseudomonadota</taxon>
        <taxon>Gammaproteobacteria</taxon>
        <taxon>Alteromonadales</taxon>
        <taxon>Alteromonadaceae</taxon>
        <taxon>Paraglaciecola</taxon>
    </lineage>
</organism>
<feature type="chain" id="PRO_5032341937" description="VOC domain-containing protein" evidence="2">
    <location>
        <begin position="18"/>
        <end position="339"/>
    </location>
</feature>
<evidence type="ECO:0000256" key="1">
    <source>
        <dbReference type="ARBA" id="ARBA00022723"/>
    </source>
</evidence>
<keyword evidence="2" id="KW-0732">Signal</keyword>
<dbReference type="InterPro" id="IPR037523">
    <property type="entry name" value="VOC_core"/>
</dbReference>
<dbReference type="Gene3D" id="3.10.180.10">
    <property type="entry name" value="2,3-Dihydroxybiphenyl 1,2-Dioxygenase, domain 1"/>
    <property type="match status" value="2"/>
</dbReference>
<feature type="signal peptide" evidence="2">
    <location>
        <begin position="1"/>
        <end position="17"/>
    </location>
</feature>
<evidence type="ECO:0000259" key="3">
    <source>
        <dbReference type="PROSITE" id="PS51819"/>
    </source>
</evidence>
<dbReference type="InterPro" id="IPR004360">
    <property type="entry name" value="Glyas_Fos-R_dOase_dom"/>
</dbReference>
<dbReference type="Pfam" id="PF00903">
    <property type="entry name" value="Glyoxalase"/>
    <property type="match status" value="1"/>
</dbReference>
<dbReference type="SUPFAM" id="SSF54593">
    <property type="entry name" value="Glyoxalase/Bleomycin resistance protein/Dihydroxybiphenyl dioxygenase"/>
    <property type="match status" value="2"/>
</dbReference>
<keyword evidence="1" id="KW-0479">Metal-binding</keyword>
<dbReference type="RefSeq" id="WP_160181958.1">
    <property type="nucleotide sequence ID" value="NZ_CP047656.1"/>
</dbReference>
<reference evidence="4 5" key="1">
    <citation type="submission" date="2019-12" db="EMBL/GenBank/DDBJ databases">
        <title>Genome sequencing and assembly of endphytes of Porphyra tenera.</title>
        <authorList>
            <person name="Park J.M."/>
            <person name="Shin R."/>
            <person name="Jo S.H."/>
        </authorList>
    </citation>
    <scope>NUCLEOTIDE SEQUENCE [LARGE SCALE GENOMIC DNA]</scope>
    <source>
        <strain evidence="4 5">GPM4</strain>
    </source>
</reference>
<protein>
    <recommendedName>
        <fullName evidence="3">VOC domain-containing protein</fullName>
    </recommendedName>
</protein>
<name>A0A857JR51_9ALTE</name>
<dbReference type="Proteomes" id="UP000464524">
    <property type="component" value="Chromosome"/>
</dbReference>